<feature type="compositionally biased region" description="Basic and acidic residues" evidence="1">
    <location>
        <begin position="109"/>
        <end position="150"/>
    </location>
</feature>
<organism evidence="3">
    <name type="scientific">Alexandrium monilatum</name>
    <dbReference type="NCBI Taxonomy" id="311494"/>
    <lineage>
        <taxon>Eukaryota</taxon>
        <taxon>Sar</taxon>
        <taxon>Alveolata</taxon>
        <taxon>Dinophyceae</taxon>
        <taxon>Gonyaulacales</taxon>
        <taxon>Pyrocystaceae</taxon>
        <taxon>Alexandrium</taxon>
    </lineage>
</organism>
<feature type="compositionally biased region" description="Acidic residues" evidence="1">
    <location>
        <begin position="66"/>
        <end position="84"/>
    </location>
</feature>
<evidence type="ECO:0000313" key="3">
    <source>
        <dbReference type="EMBL" id="CAE4565129.1"/>
    </source>
</evidence>
<feature type="chain" id="PRO_5031144466" description="BZIP domain-containing protein" evidence="2">
    <location>
        <begin position="19"/>
        <end position="156"/>
    </location>
</feature>
<feature type="signal peptide" evidence="2">
    <location>
        <begin position="1"/>
        <end position="18"/>
    </location>
</feature>
<reference evidence="3" key="1">
    <citation type="submission" date="2021-01" db="EMBL/GenBank/DDBJ databases">
        <authorList>
            <person name="Corre E."/>
            <person name="Pelletier E."/>
            <person name="Niang G."/>
            <person name="Scheremetjew M."/>
            <person name="Finn R."/>
            <person name="Kale V."/>
            <person name="Holt S."/>
            <person name="Cochrane G."/>
            <person name="Meng A."/>
            <person name="Brown T."/>
            <person name="Cohen L."/>
        </authorList>
    </citation>
    <scope>NUCLEOTIDE SEQUENCE</scope>
    <source>
        <strain evidence="3">CCMP3105</strain>
    </source>
</reference>
<evidence type="ECO:0000256" key="1">
    <source>
        <dbReference type="SAM" id="MobiDB-lite"/>
    </source>
</evidence>
<evidence type="ECO:0000256" key="2">
    <source>
        <dbReference type="SAM" id="SignalP"/>
    </source>
</evidence>
<dbReference type="AlphaFoldDB" id="A0A7S4UGH6"/>
<gene>
    <name evidence="3" type="ORF">AMON00008_LOCUS4748</name>
</gene>
<protein>
    <recommendedName>
        <fullName evidence="4">BZIP domain-containing protein</fullName>
    </recommendedName>
</protein>
<feature type="region of interest" description="Disordered" evidence="1">
    <location>
        <begin position="62"/>
        <end position="156"/>
    </location>
</feature>
<dbReference type="EMBL" id="HBNR01007222">
    <property type="protein sequence ID" value="CAE4565129.1"/>
    <property type="molecule type" value="Transcribed_RNA"/>
</dbReference>
<name>A0A7S4UGH6_9DINO</name>
<proteinExistence type="predicted"/>
<evidence type="ECO:0008006" key="4">
    <source>
        <dbReference type="Google" id="ProtNLM"/>
    </source>
</evidence>
<accession>A0A7S4UGH6</accession>
<sequence length="156" mass="16651">MAAGCAVVGGALWVFGGACESGPRQEVTLDDLWRLELCPDGQGGIGCGGDWECLQPLSERATVWFDDSDSDGEGGGGEEGEEDGGASGPHSGALATIPSAGAGVLSKRQQREEAKRARMEFKRERQREKCEEKLDKREAKRERQRQEAARSRGGAG</sequence>
<keyword evidence="2" id="KW-0732">Signal</keyword>